<dbReference type="EMBL" id="CP054142">
    <property type="protein sequence ID" value="QTQ14131.1"/>
    <property type="molecule type" value="Genomic_DNA"/>
</dbReference>
<evidence type="ECO:0000259" key="1">
    <source>
        <dbReference type="Pfam" id="PF14751"/>
    </source>
</evidence>
<accession>A0A975IEN2</accession>
<evidence type="ECO:0000313" key="2">
    <source>
        <dbReference type="EMBL" id="QTQ14131.1"/>
    </source>
</evidence>
<feature type="domain" description="DUF4474" evidence="1">
    <location>
        <begin position="15"/>
        <end position="174"/>
    </location>
</feature>
<reference evidence="2 3" key="1">
    <citation type="journal article" date="2021" name="Microbiol. Resour. Announc.">
        <title>Complete Genome Sequences of Three Human Oral Treponema parvum Isolates.</title>
        <authorList>
            <person name="Zeng H."/>
            <person name="Watt R.M."/>
        </authorList>
    </citation>
    <scope>NUCLEOTIDE SEQUENCE [LARGE SCALE GENOMIC DNA]</scope>
    <source>
        <strain evidence="2 3">ATCC 700770</strain>
    </source>
</reference>
<dbReference type="KEGG" id="tpav:HRQ91_06480"/>
<keyword evidence="3" id="KW-1185">Reference proteome</keyword>
<dbReference type="Proteomes" id="UP000671908">
    <property type="component" value="Chromosome"/>
</dbReference>
<organism evidence="2 3">
    <name type="scientific">Treponema parvum</name>
    <dbReference type="NCBI Taxonomy" id="138851"/>
    <lineage>
        <taxon>Bacteria</taxon>
        <taxon>Pseudomonadati</taxon>
        <taxon>Spirochaetota</taxon>
        <taxon>Spirochaetia</taxon>
        <taxon>Spirochaetales</taxon>
        <taxon>Treponemataceae</taxon>
        <taxon>Treponema</taxon>
    </lineage>
</organism>
<evidence type="ECO:0000313" key="3">
    <source>
        <dbReference type="Proteomes" id="UP000671908"/>
    </source>
</evidence>
<dbReference type="RefSeq" id="WP_210118815.1">
    <property type="nucleotide sequence ID" value="NZ_CP054142.1"/>
</dbReference>
<name>A0A975IEN2_9SPIR</name>
<gene>
    <name evidence="2" type="ORF">HRQ91_06480</name>
</gene>
<proteinExistence type="predicted"/>
<dbReference type="AlphaFoldDB" id="A0A975IEN2"/>
<dbReference type="InterPro" id="IPR029322">
    <property type="entry name" value="DUF4474"/>
</dbReference>
<sequence length="187" mass="21253">MGEYHFIFSPLSWSHHAPQRLAGYFDGYDVASVMLGFNINATKLEGQDFTVRMWKGNYGLVGAGGEIGLYSPKGCSLNRNDLKKLGIETSSFKLIDNKNGQILLNNKEKKPSFWTTGFTPTNHRHKDDLTAEFTLNFKGEESAKNFFDQIKDEKENAEKYYWNGKGAVSISINRNSVNFRYGTKQEE</sequence>
<dbReference type="Pfam" id="PF14751">
    <property type="entry name" value="DUF4474"/>
    <property type="match status" value="1"/>
</dbReference>
<protein>
    <submittedName>
        <fullName evidence="2">DUF4474 domain-containing protein</fullName>
    </submittedName>
</protein>